<dbReference type="GO" id="GO:0009696">
    <property type="term" value="P:salicylic acid metabolic process"/>
    <property type="evidence" value="ECO:0007669"/>
    <property type="project" value="TreeGrafter"/>
</dbReference>
<accession>A0A0D6QVB1</accession>
<evidence type="ECO:0000259" key="2">
    <source>
        <dbReference type="Pfam" id="PF12697"/>
    </source>
</evidence>
<dbReference type="InterPro" id="IPR029058">
    <property type="entry name" value="AB_hydrolase_fold"/>
</dbReference>
<reference evidence="3" key="1">
    <citation type="submission" date="2015-03" db="EMBL/GenBank/DDBJ databases">
        <title>A transcriptome of Araucaria cunninghamii, an australian fine timber species.</title>
        <authorList>
            <person name="Jing Yi C.J.Y."/>
            <person name="Yin San L.Y.S."/>
            <person name="Abdul Karim S.S."/>
            <person name="Wan Azmi N.N."/>
            <person name="Hercus R.R."/>
            <person name="Croft L.L."/>
        </authorList>
    </citation>
    <scope>NUCLEOTIDE SEQUENCE</scope>
    <source>
        <strain evidence="3">MI0301</strain>
        <tissue evidence="3">Leaf</tissue>
    </source>
</reference>
<dbReference type="GO" id="GO:0080030">
    <property type="term" value="F:methyl indole-3-acetate esterase activity"/>
    <property type="evidence" value="ECO:0007669"/>
    <property type="project" value="TreeGrafter"/>
</dbReference>
<dbReference type="Pfam" id="PF12697">
    <property type="entry name" value="Abhydrolase_6"/>
    <property type="match status" value="1"/>
</dbReference>
<sequence length="256" mass="28827">MEAKAHFVLVHGAGFGGWCWYKVTDNLVKTGNTVSPLDMASGGIDPRNADQITTLAEYNQPLTDFIRALPPQDKVILVGHSSGGFNLSLTMEQFPNKIVAAVFLTAFMPLPGTTFLDLIYEVRSVIGSYGDSEFYYARGEENPPTSFKFGRQFLRTNLTQRSPPWDVTLVDSLLKKCPIWQDPISYTKENYGSVPRVYLIAKDDKAIPEELQRKYIAENPPQMVYEIEGSDHCTFFSKPDRLAGILVQIAHKYLYE</sequence>
<protein>
    <recommendedName>
        <fullName evidence="2">AB hydrolase-1 domain-containing protein</fullName>
    </recommendedName>
</protein>
<dbReference type="Gene3D" id="3.40.50.1820">
    <property type="entry name" value="alpha/beta hydrolase"/>
    <property type="match status" value="1"/>
</dbReference>
<organism evidence="3">
    <name type="scientific">Araucaria cunninghamii</name>
    <name type="common">Hoop pine</name>
    <name type="synonym">Moreton Bay pine</name>
    <dbReference type="NCBI Taxonomy" id="56994"/>
    <lineage>
        <taxon>Eukaryota</taxon>
        <taxon>Viridiplantae</taxon>
        <taxon>Streptophyta</taxon>
        <taxon>Embryophyta</taxon>
        <taxon>Tracheophyta</taxon>
        <taxon>Spermatophyta</taxon>
        <taxon>Pinopsida</taxon>
        <taxon>Pinidae</taxon>
        <taxon>Conifers II</taxon>
        <taxon>Araucariales</taxon>
        <taxon>Araucariaceae</taxon>
        <taxon>Araucaria</taxon>
    </lineage>
</organism>
<dbReference type="PANTHER" id="PTHR10992:SF1083">
    <property type="entry name" value="METHYLESTERASE 1"/>
    <property type="match status" value="1"/>
</dbReference>
<name>A0A0D6QVB1_ARACU</name>
<evidence type="ECO:0000256" key="1">
    <source>
        <dbReference type="ARBA" id="ARBA00022801"/>
    </source>
</evidence>
<dbReference type="InterPro" id="IPR045889">
    <property type="entry name" value="MES/HNL"/>
</dbReference>
<dbReference type="AlphaFoldDB" id="A0A0D6QVB1"/>
<proteinExistence type="predicted"/>
<keyword evidence="1" id="KW-0378">Hydrolase</keyword>
<dbReference type="EMBL" id="GCKF01040363">
    <property type="protein sequence ID" value="JAG95507.1"/>
    <property type="molecule type" value="Transcribed_RNA"/>
</dbReference>
<dbReference type="PANTHER" id="PTHR10992">
    <property type="entry name" value="METHYLESTERASE FAMILY MEMBER"/>
    <property type="match status" value="1"/>
</dbReference>
<dbReference type="GO" id="GO:0080031">
    <property type="term" value="F:methyl salicylate esterase activity"/>
    <property type="evidence" value="ECO:0007669"/>
    <property type="project" value="TreeGrafter"/>
</dbReference>
<dbReference type="SUPFAM" id="SSF53474">
    <property type="entry name" value="alpha/beta-Hydrolases"/>
    <property type="match status" value="1"/>
</dbReference>
<dbReference type="GO" id="GO:0080032">
    <property type="term" value="F:methyl jasmonate esterase activity"/>
    <property type="evidence" value="ECO:0007669"/>
    <property type="project" value="TreeGrafter"/>
</dbReference>
<dbReference type="GO" id="GO:0009694">
    <property type="term" value="P:jasmonic acid metabolic process"/>
    <property type="evidence" value="ECO:0007669"/>
    <property type="project" value="TreeGrafter"/>
</dbReference>
<feature type="domain" description="AB hydrolase-1" evidence="2">
    <location>
        <begin position="7"/>
        <end position="243"/>
    </location>
</feature>
<dbReference type="InterPro" id="IPR000073">
    <property type="entry name" value="AB_hydrolase_1"/>
</dbReference>
<evidence type="ECO:0000313" key="3">
    <source>
        <dbReference type="EMBL" id="JAG95507.1"/>
    </source>
</evidence>